<evidence type="ECO:0000313" key="9">
    <source>
        <dbReference type="Proteomes" id="UP000437970"/>
    </source>
</evidence>
<reference evidence="8 9" key="1">
    <citation type="submission" date="2019-10" db="EMBL/GenBank/DDBJ databases">
        <title>Evaluation of single-gene subtyping targets for Pseudomonas.</title>
        <authorList>
            <person name="Reichler S.J."/>
            <person name="Orsi R.H."/>
            <person name="Wiedmann M."/>
            <person name="Martin N.H."/>
            <person name="Murphy S.I."/>
        </authorList>
    </citation>
    <scope>NUCLEOTIDE SEQUENCE [LARGE SCALE GENOMIC DNA]</scope>
    <source>
        <strain evidence="8 9">FSL R10-1984</strain>
    </source>
</reference>
<evidence type="ECO:0000256" key="1">
    <source>
        <dbReference type="ARBA" id="ARBA00022649"/>
    </source>
</evidence>
<evidence type="ECO:0000256" key="5">
    <source>
        <dbReference type="ARBA" id="ARBA00023125"/>
    </source>
</evidence>
<feature type="active site" evidence="6">
    <location>
        <position position="156"/>
    </location>
</feature>
<evidence type="ECO:0000256" key="3">
    <source>
        <dbReference type="ARBA" id="ARBA00022679"/>
    </source>
</evidence>
<keyword evidence="4 6" id="KW-0548">Nucleotidyltransferase</keyword>
<dbReference type="PROSITE" id="PS52018">
    <property type="entry name" value="DART"/>
    <property type="match status" value="1"/>
</dbReference>
<comment type="caution">
    <text evidence="8">The sequence shown here is derived from an EMBL/GenBank/DDBJ whole genome shotgun (WGS) entry which is preliminary data.</text>
</comment>
<accession>A0A7X2CF56</accession>
<comment type="caution">
    <text evidence="6">Lacks conserved residue(s) required for the propagation of feature annotation.</text>
</comment>
<dbReference type="GO" id="GO:0016779">
    <property type="term" value="F:nucleotidyltransferase activity"/>
    <property type="evidence" value="ECO:0007669"/>
    <property type="project" value="UniProtKB-UniRule"/>
</dbReference>
<dbReference type="GO" id="GO:0003677">
    <property type="term" value="F:DNA binding"/>
    <property type="evidence" value="ECO:0007669"/>
    <property type="project" value="UniProtKB-UniRule"/>
</dbReference>
<keyword evidence="3 6" id="KW-0808">Transferase</keyword>
<dbReference type="AlphaFoldDB" id="A0A7X2CF56"/>
<dbReference type="GO" id="GO:0016757">
    <property type="term" value="F:glycosyltransferase activity"/>
    <property type="evidence" value="ECO:0007669"/>
    <property type="project" value="UniProtKB-UniRule"/>
</dbReference>
<comment type="catalytic activity">
    <reaction evidence="6">
        <text>a thymidine in DNA + NAD(+) = an N-(ADP-alpha-D-ribosyl)-thymidine in DNA + nicotinamide + H(+)</text>
        <dbReference type="Rhea" id="RHEA:71651"/>
        <dbReference type="Rhea" id="RHEA-COMP:13556"/>
        <dbReference type="Rhea" id="RHEA-COMP:18051"/>
        <dbReference type="ChEBI" id="CHEBI:15378"/>
        <dbReference type="ChEBI" id="CHEBI:17154"/>
        <dbReference type="ChEBI" id="CHEBI:57540"/>
        <dbReference type="ChEBI" id="CHEBI:137386"/>
        <dbReference type="ChEBI" id="CHEBI:191199"/>
    </reaction>
</comment>
<organism evidence="8 9">
    <name type="scientific">Pseudomonas helleri</name>
    <dbReference type="NCBI Taxonomy" id="1608996"/>
    <lineage>
        <taxon>Bacteria</taxon>
        <taxon>Pseudomonadati</taxon>
        <taxon>Pseudomonadota</taxon>
        <taxon>Gammaproteobacteria</taxon>
        <taxon>Pseudomonadales</taxon>
        <taxon>Pseudomonadaceae</taxon>
        <taxon>Pseudomonas</taxon>
    </lineage>
</organism>
<feature type="domain" description="DarT" evidence="7">
    <location>
        <begin position="11"/>
        <end position="203"/>
    </location>
</feature>
<dbReference type="EMBL" id="WIVW01000054">
    <property type="protein sequence ID" value="MQU29195.1"/>
    <property type="molecule type" value="Genomic_DNA"/>
</dbReference>
<evidence type="ECO:0000256" key="2">
    <source>
        <dbReference type="ARBA" id="ARBA00022676"/>
    </source>
</evidence>
<keyword evidence="1 6" id="KW-1277">Toxin-antitoxin system</keyword>
<feature type="binding site" evidence="6">
    <location>
        <begin position="15"/>
        <end position="17"/>
    </location>
    <ligand>
        <name>NAD(+)</name>
        <dbReference type="ChEBI" id="CHEBI:57540"/>
    </ligand>
</feature>
<evidence type="ECO:0000313" key="8">
    <source>
        <dbReference type="EMBL" id="MQU29195.1"/>
    </source>
</evidence>
<name>A0A7X2CF56_9PSED</name>
<protein>
    <submittedName>
        <fullName evidence="8">DUF4433 domain-containing protein</fullName>
    </submittedName>
</protein>
<gene>
    <name evidence="8" type="ORF">GHO29_22265</name>
</gene>
<dbReference type="InterPro" id="IPR029494">
    <property type="entry name" value="DarT"/>
</dbReference>
<sequence length="204" mass="23465">MEGTPMSHRVVELHCIMPIENLPSVLQHGILCHDRAEKIPHKSVALQEIQDRRVDKTVPNGLRLHQYANLYFNARNPMMYRRKDVHQDLCVIRISLDVLTRPNSVVSDQNAASDWVRFHSYPVGMGKIHFDYVFADWWHDEDLATGYRKKAVKCAEALIPDAVAPGYITGFYACDTQTKQKVERVLAGLNWQVPVTSNPHLFFR</sequence>
<comment type="similarity">
    <text evidence="6">Belongs to the DarT ADP-ribosyltransferase family.</text>
</comment>
<evidence type="ECO:0000256" key="6">
    <source>
        <dbReference type="PROSITE-ProRule" id="PRU01362"/>
    </source>
</evidence>
<proteinExistence type="inferred from homology"/>
<keyword evidence="5 6" id="KW-0238">DNA-binding</keyword>
<evidence type="ECO:0000259" key="7">
    <source>
        <dbReference type="PROSITE" id="PS52018"/>
    </source>
</evidence>
<feature type="active site" description="Proton acceptor" evidence="6">
    <location>
        <position position="53"/>
    </location>
</feature>
<feature type="binding site" evidence="6">
    <location>
        <position position="53"/>
    </location>
    <ligand>
        <name>NAD(+)</name>
        <dbReference type="ChEBI" id="CHEBI:57540"/>
    </ligand>
</feature>
<dbReference type="Pfam" id="PF14487">
    <property type="entry name" value="DarT"/>
    <property type="match status" value="1"/>
</dbReference>
<dbReference type="Proteomes" id="UP000437970">
    <property type="component" value="Unassembled WGS sequence"/>
</dbReference>
<keyword evidence="2 6" id="KW-0328">Glycosyltransferase</keyword>
<evidence type="ECO:0000256" key="4">
    <source>
        <dbReference type="ARBA" id="ARBA00022695"/>
    </source>
</evidence>